<dbReference type="InterPro" id="IPR017907">
    <property type="entry name" value="Znf_RING_CS"/>
</dbReference>
<evidence type="ECO:0000256" key="1">
    <source>
        <dbReference type="ARBA" id="ARBA00003777"/>
    </source>
</evidence>
<dbReference type="FunFam" id="3.30.40.10:FF:000045">
    <property type="entry name" value="RING finger protein 113A"/>
    <property type="match status" value="1"/>
</dbReference>
<dbReference type="PANTHER" id="PTHR12930">
    <property type="entry name" value="ZINC FINGER PROTEIN 183"/>
    <property type="match status" value="1"/>
</dbReference>
<feature type="domain" description="C3H1-type" evidence="11">
    <location>
        <begin position="179"/>
        <end position="207"/>
    </location>
</feature>
<evidence type="ECO:0000256" key="3">
    <source>
        <dbReference type="ARBA" id="ARBA00011524"/>
    </source>
</evidence>
<evidence type="ECO:0000256" key="4">
    <source>
        <dbReference type="ARBA" id="ARBA00022723"/>
    </source>
</evidence>
<evidence type="ECO:0000256" key="7">
    <source>
        <dbReference type="PROSITE-ProRule" id="PRU00723"/>
    </source>
</evidence>
<comment type="similarity">
    <text evidence="2 8">Belongs to the CWC24 family.</text>
</comment>
<gene>
    <name evidence="12" type="ORF">B0T18DRAFT_358054</name>
</gene>
<keyword evidence="5 7" id="KW-0863">Zinc-finger</keyword>
<dbReference type="InterPro" id="IPR000571">
    <property type="entry name" value="Znf_CCCH"/>
</dbReference>
<evidence type="ECO:0000256" key="8">
    <source>
        <dbReference type="RuleBase" id="RU367110"/>
    </source>
</evidence>
<dbReference type="Proteomes" id="UP001172155">
    <property type="component" value="Unassembled WGS sequence"/>
</dbReference>
<dbReference type="GO" id="GO:0003677">
    <property type="term" value="F:DNA binding"/>
    <property type="evidence" value="ECO:0007669"/>
    <property type="project" value="UniProtKB-UniRule"/>
</dbReference>
<reference evidence="12" key="1">
    <citation type="submission" date="2023-06" db="EMBL/GenBank/DDBJ databases">
        <title>Genome-scale phylogeny and comparative genomics of the fungal order Sordariales.</title>
        <authorList>
            <consortium name="Lawrence Berkeley National Laboratory"/>
            <person name="Hensen N."/>
            <person name="Bonometti L."/>
            <person name="Westerberg I."/>
            <person name="Brannstrom I.O."/>
            <person name="Guillou S."/>
            <person name="Cros-Aarteil S."/>
            <person name="Calhoun S."/>
            <person name="Haridas S."/>
            <person name="Kuo A."/>
            <person name="Mondo S."/>
            <person name="Pangilinan J."/>
            <person name="Riley R."/>
            <person name="LaButti K."/>
            <person name="Andreopoulos B."/>
            <person name="Lipzen A."/>
            <person name="Chen C."/>
            <person name="Yanf M."/>
            <person name="Daum C."/>
            <person name="Ng V."/>
            <person name="Clum A."/>
            <person name="Steindorff A."/>
            <person name="Ohm R."/>
            <person name="Martin F."/>
            <person name="Silar P."/>
            <person name="Natvig D."/>
            <person name="Lalanne C."/>
            <person name="Gautier V."/>
            <person name="Ament-velasquez S.L."/>
            <person name="Kruys A."/>
            <person name="Hutchinson M.I."/>
            <person name="Powell A.J."/>
            <person name="Barry K."/>
            <person name="Miller A.N."/>
            <person name="Grigoriev I.V."/>
            <person name="Debuchy R."/>
            <person name="Gladieux P."/>
            <person name="Thoren M.H."/>
            <person name="Johannesson H."/>
        </authorList>
    </citation>
    <scope>NUCLEOTIDE SEQUENCE</scope>
    <source>
        <strain evidence="12">SMH3187-1</strain>
    </source>
</reference>
<dbReference type="InterPro" id="IPR018957">
    <property type="entry name" value="Znf_C3HC4_RING-type"/>
</dbReference>
<comment type="caution">
    <text evidence="12">The sequence shown here is derived from an EMBL/GenBank/DDBJ whole genome shotgun (WGS) entry which is preliminary data.</text>
</comment>
<dbReference type="GO" id="GO:0005684">
    <property type="term" value="C:U2-type spliceosomal complex"/>
    <property type="evidence" value="ECO:0007669"/>
    <property type="project" value="TreeGrafter"/>
</dbReference>
<evidence type="ECO:0000256" key="9">
    <source>
        <dbReference type="SAM" id="MobiDB-lite"/>
    </source>
</evidence>
<dbReference type="InterPro" id="IPR001841">
    <property type="entry name" value="Znf_RING"/>
</dbReference>
<evidence type="ECO:0000313" key="12">
    <source>
        <dbReference type="EMBL" id="KAK0753506.1"/>
    </source>
</evidence>
<dbReference type="InterPro" id="IPR036855">
    <property type="entry name" value="Znf_CCCH_sf"/>
</dbReference>
<dbReference type="SUPFAM" id="SSF90229">
    <property type="entry name" value="CCCH zinc finger"/>
    <property type="match status" value="1"/>
</dbReference>
<dbReference type="PROSITE" id="PS00518">
    <property type="entry name" value="ZF_RING_1"/>
    <property type="match status" value="1"/>
</dbReference>
<dbReference type="SMART" id="SM00356">
    <property type="entry name" value="ZnF_C3H1"/>
    <property type="match status" value="1"/>
</dbReference>
<dbReference type="GO" id="GO:0008270">
    <property type="term" value="F:zinc ion binding"/>
    <property type="evidence" value="ECO:0007669"/>
    <property type="project" value="UniProtKB-KW"/>
</dbReference>
<evidence type="ECO:0000256" key="6">
    <source>
        <dbReference type="ARBA" id="ARBA00022833"/>
    </source>
</evidence>
<dbReference type="SUPFAM" id="SSF57850">
    <property type="entry name" value="RING/U-box"/>
    <property type="match status" value="1"/>
</dbReference>
<accession>A0AA40F9D3</accession>
<feature type="region of interest" description="Disordered" evidence="9">
    <location>
        <begin position="323"/>
        <end position="354"/>
    </location>
</feature>
<feature type="domain" description="RING-type" evidence="10">
    <location>
        <begin position="265"/>
        <end position="302"/>
    </location>
</feature>
<dbReference type="PROSITE" id="PS50103">
    <property type="entry name" value="ZF_C3H1"/>
    <property type="match status" value="1"/>
</dbReference>
<sequence length="354" mass="38238">MADPEPAAPVAVFKKRGAKSKANLRKRPATPPPASDSDSDAFSSSEDEAGHRIKRRKKIAPSAAVTASSRNDAAAARHGVDEAIARETVFEADRASAAALDTARRDATKGAEWFDEPDGKLDAKGLLGSTRAIPPPPPDGTYKGLRNQTSYIQRNPDAPSRTVGPVKAPTNIRTITITDMAPDVCKDYKQTGFCGFGDNCKFLHAREDYAHGWQLDKEWENVTKGKKVIGGTIVASADRRSKPGQDEEDADEAEEAMLEGIPFVCLLCRGPYQAPVVTKCGHYFCEACALKRYRKDPGCAACGSGTNGVFNAAKRLQKLLSKKREREARRRQEAIEAGEEVSEEEGEGGGEDSD</sequence>
<evidence type="ECO:0000256" key="2">
    <source>
        <dbReference type="ARBA" id="ARBA00009161"/>
    </source>
</evidence>
<organism evidence="12 13">
    <name type="scientific">Schizothecium vesticola</name>
    <dbReference type="NCBI Taxonomy" id="314040"/>
    <lineage>
        <taxon>Eukaryota</taxon>
        <taxon>Fungi</taxon>
        <taxon>Dikarya</taxon>
        <taxon>Ascomycota</taxon>
        <taxon>Pezizomycotina</taxon>
        <taxon>Sordariomycetes</taxon>
        <taxon>Sordariomycetidae</taxon>
        <taxon>Sordariales</taxon>
        <taxon>Schizotheciaceae</taxon>
        <taxon>Schizothecium</taxon>
    </lineage>
</organism>
<dbReference type="Pfam" id="PF00097">
    <property type="entry name" value="zf-C3HC4"/>
    <property type="match status" value="1"/>
</dbReference>
<keyword evidence="13" id="KW-1185">Reference proteome</keyword>
<comment type="function">
    <text evidence="1 8">Involved in pre-mRNA splicing.</text>
</comment>
<proteinExistence type="inferred from homology"/>
<feature type="compositionally biased region" description="Basic and acidic residues" evidence="9">
    <location>
        <begin position="323"/>
        <end position="334"/>
    </location>
</feature>
<keyword evidence="8" id="KW-0507">mRNA processing</keyword>
<evidence type="ECO:0000256" key="5">
    <source>
        <dbReference type="ARBA" id="ARBA00022771"/>
    </source>
</evidence>
<dbReference type="CDD" id="cd16539">
    <property type="entry name" value="RING-HC_RNF113A_B"/>
    <property type="match status" value="1"/>
</dbReference>
<keyword evidence="8" id="KW-0508">mRNA splicing</keyword>
<dbReference type="Gene3D" id="4.10.1000.10">
    <property type="entry name" value="Zinc finger, CCCH-type"/>
    <property type="match status" value="1"/>
</dbReference>
<dbReference type="InterPro" id="IPR039971">
    <property type="entry name" value="CWC24-like"/>
</dbReference>
<comment type="subcellular location">
    <subcellularLocation>
        <location evidence="8">Nucleus</location>
    </subcellularLocation>
</comment>
<keyword evidence="8" id="KW-0539">Nucleus</keyword>
<dbReference type="PROSITE" id="PS50089">
    <property type="entry name" value="ZF_RING_2"/>
    <property type="match status" value="1"/>
</dbReference>
<feature type="zinc finger region" description="C3H1-type" evidence="7">
    <location>
        <begin position="179"/>
        <end position="207"/>
    </location>
</feature>
<dbReference type="AlphaFoldDB" id="A0AA40F9D3"/>
<keyword evidence="8" id="KW-0747">Spliceosome</keyword>
<feature type="compositionally biased region" description="Basic residues" evidence="9">
    <location>
        <begin position="13"/>
        <end position="28"/>
    </location>
</feature>
<dbReference type="Pfam" id="PF00642">
    <property type="entry name" value="zf-CCCH"/>
    <property type="match status" value="1"/>
</dbReference>
<dbReference type="GO" id="GO:0006397">
    <property type="term" value="P:mRNA processing"/>
    <property type="evidence" value="ECO:0007669"/>
    <property type="project" value="UniProtKB-KW"/>
</dbReference>
<name>A0AA40F9D3_9PEZI</name>
<dbReference type="Gene3D" id="3.30.40.10">
    <property type="entry name" value="Zinc/RING finger domain, C3HC4 (zinc finger)"/>
    <property type="match status" value="1"/>
</dbReference>
<keyword evidence="6 7" id="KW-0862">Zinc</keyword>
<comment type="subunit">
    <text evidence="3 8">Associated with the spliceosome.</text>
</comment>
<feature type="region of interest" description="Disordered" evidence="9">
    <location>
        <begin position="1"/>
        <end position="77"/>
    </location>
</feature>
<feature type="compositionally biased region" description="Acidic residues" evidence="9">
    <location>
        <begin position="336"/>
        <end position="354"/>
    </location>
</feature>
<keyword evidence="4 7" id="KW-0479">Metal-binding</keyword>
<dbReference type="EMBL" id="JAUKUD010000001">
    <property type="protein sequence ID" value="KAK0753506.1"/>
    <property type="molecule type" value="Genomic_DNA"/>
</dbReference>
<protein>
    <recommendedName>
        <fullName evidence="8">Pre-mRNA-splicing factor CWC24</fullName>
    </recommendedName>
</protein>
<dbReference type="GO" id="GO:0034247">
    <property type="term" value="P:snoRNA splicing"/>
    <property type="evidence" value="ECO:0007669"/>
    <property type="project" value="TreeGrafter"/>
</dbReference>
<dbReference type="SMART" id="SM00184">
    <property type="entry name" value="RING"/>
    <property type="match status" value="1"/>
</dbReference>
<evidence type="ECO:0000259" key="11">
    <source>
        <dbReference type="PROSITE" id="PS50103"/>
    </source>
</evidence>
<evidence type="ECO:0000313" key="13">
    <source>
        <dbReference type="Proteomes" id="UP001172155"/>
    </source>
</evidence>
<dbReference type="PANTHER" id="PTHR12930:SF0">
    <property type="entry name" value="RING FINGER PROTEIN 113B"/>
    <property type="match status" value="1"/>
</dbReference>
<evidence type="ECO:0000259" key="10">
    <source>
        <dbReference type="PROSITE" id="PS50089"/>
    </source>
</evidence>
<dbReference type="InterPro" id="IPR013083">
    <property type="entry name" value="Znf_RING/FYVE/PHD"/>
</dbReference>
<keyword evidence="8" id="KW-0238">DNA-binding</keyword>